<name>T1H2J5_MEGSC</name>
<dbReference type="EMBL" id="CAQQ02115835">
    <property type="status" value="NOT_ANNOTATED_CDS"/>
    <property type="molecule type" value="Genomic_DNA"/>
</dbReference>
<evidence type="ECO:0000313" key="2">
    <source>
        <dbReference type="EnsemblMetazoa" id="MESCA010443-PA"/>
    </source>
</evidence>
<evidence type="ECO:0000256" key="1">
    <source>
        <dbReference type="SAM" id="Phobius"/>
    </source>
</evidence>
<keyword evidence="1" id="KW-0812">Transmembrane</keyword>
<keyword evidence="1" id="KW-1133">Transmembrane helix</keyword>
<dbReference type="HOGENOM" id="CLU_3377603_0_0_1"/>
<proteinExistence type="predicted"/>
<evidence type="ECO:0000313" key="3">
    <source>
        <dbReference type="Proteomes" id="UP000015102"/>
    </source>
</evidence>
<reference evidence="2" key="2">
    <citation type="submission" date="2015-06" db="UniProtKB">
        <authorList>
            <consortium name="EnsemblMetazoa"/>
        </authorList>
    </citation>
    <scope>IDENTIFICATION</scope>
</reference>
<keyword evidence="1" id="KW-0472">Membrane</keyword>
<reference evidence="3" key="1">
    <citation type="submission" date="2013-02" db="EMBL/GenBank/DDBJ databases">
        <authorList>
            <person name="Hughes D."/>
        </authorList>
    </citation>
    <scope>NUCLEOTIDE SEQUENCE</scope>
    <source>
        <strain>Durham</strain>
        <strain evidence="3">NC isolate 2 -- Noor lab</strain>
    </source>
</reference>
<protein>
    <submittedName>
        <fullName evidence="2">Uncharacterized protein</fullName>
    </submittedName>
</protein>
<dbReference type="EnsemblMetazoa" id="MESCA010443-RA">
    <property type="protein sequence ID" value="MESCA010443-PA"/>
    <property type="gene ID" value="MESCA010443"/>
</dbReference>
<organism evidence="2 3">
    <name type="scientific">Megaselia scalaris</name>
    <name type="common">Humpbacked fly</name>
    <name type="synonym">Phora scalaris</name>
    <dbReference type="NCBI Taxonomy" id="36166"/>
    <lineage>
        <taxon>Eukaryota</taxon>
        <taxon>Metazoa</taxon>
        <taxon>Ecdysozoa</taxon>
        <taxon>Arthropoda</taxon>
        <taxon>Hexapoda</taxon>
        <taxon>Insecta</taxon>
        <taxon>Pterygota</taxon>
        <taxon>Neoptera</taxon>
        <taxon>Endopterygota</taxon>
        <taxon>Diptera</taxon>
        <taxon>Brachycera</taxon>
        <taxon>Muscomorpha</taxon>
        <taxon>Platypezoidea</taxon>
        <taxon>Phoridae</taxon>
        <taxon>Megaseliini</taxon>
        <taxon>Megaselia</taxon>
    </lineage>
</organism>
<dbReference type="Proteomes" id="UP000015102">
    <property type="component" value="Unassembled WGS sequence"/>
</dbReference>
<dbReference type="AlphaFoldDB" id="T1H2J5"/>
<accession>T1H2J5</accession>
<feature type="transmembrane region" description="Helical" evidence="1">
    <location>
        <begin position="12"/>
        <end position="31"/>
    </location>
</feature>
<sequence>MNSQNSSKSPFFTLVLKLFFFSYFFVFIYILSEK</sequence>
<keyword evidence="3" id="KW-1185">Reference proteome</keyword>